<feature type="region of interest" description="Disordered" evidence="1">
    <location>
        <begin position="116"/>
        <end position="163"/>
    </location>
</feature>
<organism evidence="3 4">
    <name type="scientific">Globodera pallida</name>
    <name type="common">Potato cyst nematode worm</name>
    <name type="synonym">Heterodera pallida</name>
    <dbReference type="NCBI Taxonomy" id="36090"/>
    <lineage>
        <taxon>Eukaryota</taxon>
        <taxon>Metazoa</taxon>
        <taxon>Ecdysozoa</taxon>
        <taxon>Nematoda</taxon>
        <taxon>Chromadorea</taxon>
        <taxon>Rhabditida</taxon>
        <taxon>Tylenchina</taxon>
        <taxon>Tylenchomorpha</taxon>
        <taxon>Tylenchoidea</taxon>
        <taxon>Heteroderidae</taxon>
        <taxon>Heteroderinae</taxon>
        <taxon>Globodera</taxon>
    </lineage>
</organism>
<feature type="domain" description="UBC core" evidence="2">
    <location>
        <begin position="193"/>
        <end position="359"/>
    </location>
</feature>
<dbReference type="InterPro" id="IPR016135">
    <property type="entry name" value="UBQ-conjugating_enzyme/RWD"/>
</dbReference>
<dbReference type="SMART" id="SM00212">
    <property type="entry name" value="UBCc"/>
    <property type="match status" value="1"/>
</dbReference>
<dbReference type="Gene3D" id="3.10.110.10">
    <property type="entry name" value="Ubiquitin Conjugating Enzyme"/>
    <property type="match status" value="1"/>
</dbReference>
<dbReference type="Proteomes" id="UP000050741">
    <property type="component" value="Unassembled WGS sequence"/>
</dbReference>
<reference evidence="3" key="2">
    <citation type="submission" date="2014-05" db="EMBL/GenBank/DDBJ databases">
        <title>The genome and life-stage specific transcriptomes of Globodera pallida elucidate key aspects of plant parasitism by a cyst nematode.</title>
        <authorList>
            <person name="Cotton J.A."/>
            <person name="Lilley C.J."/>
            <person name="Jones L.M."/>
            <person name="Kikuchi T."/>
            <person name="Reid A.J."/>
            <person name="Thorpe P."/>
            <person name="Tsai I.J."/>
            <person name="Beasley H."/>
            <person name="Blok V."/>
            <person name="Cock P.J.A."/>
            <person name="Van den Akker S.E."/>
            <person name="Holroyd N."/>
            <person name="Hunt M."/>
            <person name="Mantelin S."/>
            <person name="Naghra H."/>
            <person name="Pain A."/>
            <person name="Palomares-Rius J.E."/>
            <person name="Zarowiecki M."/>
            <person name="Berriman M."/>
            <person name="Jones J.T."/>
            <person name="Urwin P.E."/>
        </authorList>
    </citation>
    <scope>NUCLEOTIDE SEQUENCE [LARGE SCALE GENOMIC DNA]</scope>
    <source>
        <strain evidence="3">Lindley</strain>
    </source>
</reference>
<dbReference type="CDD" id="cd23802">
    <property type="entry name" value="UBCc_UBE2Q"/>
    <property type="match status" value="1"/>
</dbReference>
<dbReference type="InterPro" id="IPR050113">
    <property type="entry name" value="Ub_conjugating_enzyme"/>
</dbReference>
<dbReference type="GO" id="GO:0032446">
    <property type="term" value="P:protein modification by small protein conjugation"/>
    <property type="evidence" value="ECO:0007669"/>
    <property type="project" value="UniProtKB-ARBA"/>
</dbReference>
<reference evidence="4" key="3">
    <citation type="submission" date="2016-06" db="UniProtKB">
        <authorList>
            <consortium name="WormBaseParasite"/>
        </authorList>
    </citation>
    <scope>IDENTIFICATION</scope>
</reference>
<keyword evidence="3" id="KW-1185">Reference proteome</keyword>
<dbReference type="PROSITE" id="PS50127">
    <property type="entry name" value="UBC_2"/>
    <property type="match status" value="1"/>
</dbReference>
<reference evidence="3" key="1">
    <citation type="submission" date="2013-12" db="EMBL/GenBank/DDBJ databases">
        <authorList>
            <person name="Aslett M."/>
        </authorList>
    </citation>
    <scope>NUCLEOTIDE SEQUENCE [LARGE SCALE GENOMIC DNA]</scope>
    <source>
        <strain evidence="3">Lindley</strain>
    </source>
</reference>
<dbReference type="InterPro" id="IPR000608">
    <property type="entry name" value="UBC"/>
</dbReference>
<evidence type="ECO:0000256" key="1">
    <source>
        <dbReference type="SAM" id="MobiDB-lite"/>
    </source>
</evidence>
<name>A0A183CBV6_GLOPA</name>
<protein>
    <submittedName>
        <fullName evidence="4">UBIQUITIN_CONJUGAT_2 domain-containing protein</fullName>
    </submittedName>
</protein>
<dbReference type="AlphaFoldDB" id="A0A183CBV6"/>
<dbReference type="Pfam" id="PF00179">
    <property type="entry name" value="UQ_con"/>
    <property type="match status" value="1"/>
</dbReference>
<evidence type="ECO:0000313" key="3">
    <source>
        <dbReference type="Proteomes" id="UP000050741"/>
    </source>
</evidence>
<feature type="compositionally biased region" description="Acidic residues" evidence="1">
    <location>
        <begin position="134"/>
        <end position="151"/>
    </location>
</feature>
<sequence length="366" mass="40854">MACLQKLREDIALLEHLFPKTHERFQIVSASVDELTVKFILPPGKSIRICANIMENYPREAPIWFCDSEEPAVLGLLAQLTTQEEAPNILFQLHFLISELCSAHNLTSPIELSAIAPPDASDERDEGNGSELESTVDDDETEEDLEMEDVETSMARQQNADAEISTEGAAVLTRVAQAQRQQHLSGKPTGSVTASDRLMKELREIYRSENYKNGVFAVELEKDNLYEWNVMLKKVDQDSQLSADMRQLAKPPHNQDHLRFQFIFATSFPFEPPFVRLISPVVTNGFVLGGGALCMELLTKQGWTSAYSVESLITQIAATLVKGNARISFDRDASTTYSLAKAQQAHRSLVQIHSKAGWYTPPKNEG</sequence>
<dbReference type="PANTHER" id="PTHR24067">
    <property type="entry name" value="UBIQUITIN-CONJUGATING ENZYME E2"/>
    <property type="match status" value="1"/>
</dbReference>
<accession>A0A183CBV6</accession>
<dbReference type="SUPFAM" id="SSF54495">
    <property type="entry name" value="UBC-like"/>
    <property type="match status" value="1"/>
</dbReference>
<proteinExistence type="predicted"/>
<evidence type="ECO:0000313" key="4">
    <source>
        <dbReference type="WBParaSite" id="GPLIN_001035700"/>
    </source>
</evidence>
<evidence type="ECO:0000259" key="2">
    <source>
        <dbReference type="PROSITE" id="PS50127"/>
    </source>
</evidence>
<dbReference type="WBParaSite" id="GPLIN_001035700">
    <property type="protein sequence ID" value="GPLIN_001035700"/>
    <property type="gene ID" value="GPLIN_001035700"/>
</dbReference>